<dbReference type="InterPro" id="IPR051200">
    <property type="entry name" value="Host-pathogen_enzymatic-act"/>
</dbReference>
<proteinExistence type="predicted"/>
<sequence>MPNSKDVIRQCRDLLAWALGLACGIVGANAHAELFVSVQDGKQMLVDGSIKTLAGEDTLALIEFDQGKASLYAEIPVPTSVIGPPTSVAVTPDGAIALVTAGFRRDPSDAARTLQNDQVSVVDLKSTPPRILDTVVVGKAPAGVSINRAGTLALVANHDDGTVSVLSIAGRKVTVIEQIRIGDSASGPMHVAFTPDGKRALVSRDGDHRVTVLAIDGSAVAVTKRDMYPGQRPDCIDIRAQGDLALVANVGKGQGDADTVSLIDLSAEPPRVVHTVSVGQTPESAFFSPDGRHVGVVVIGGSNKPASSPFHNAHGSFVLLRVEGKTLVPVASLPIGTWSQGMAFSGDGRSVLVQNAAERQIQVLRIAGDRLQDTGQTLEFQGAPAAIRPVATGQVQHRPSD</sequence>
<gene>
    <name evidence="1" type="ORF">NX784_18205</name>
</gene>
<dbReference type="PANTHER" id="PTHR47197:SF3">
    <property type="entry name" value="DIHYDRO-HEME D1 DEHYDROGENASE"/>
    <property type="match status" value="1"/>
</dbReference>
<accession>A0ABT1ZUD0</accession>
<evidence type="ECO:0000313" key="2">
    <source>
        <dbReference type="Proteomes" id="UP001204151"/>
    </source>
</evidence>
<dbReference type="RefSeq" id="WP_258818114.1">
    <property type="nucleotide sequence ID" value="NZ_JANUGW010000014.1"/>
</dbReference>
<protein>
    <submittedName>
        <fullName evidence="1">YncE family protein</fullName>
    </submittedName>
</protein>
<reference evidence="1 2" key="1">
    <citation type="submission" date="2022-08" db="EMBL/GenBank/DDBJ databases">
        <title>Reclassification of Massilia species as members of the genera Telluria, Duganella, Pseudoduganella, Mokoshia gen. nov. and Zemynaea gen. nov. using orthogonal and non-orthogonal genome-based approaches.</title>
        <authorList>
            <person name="Bowman J.P."/>
        </authorList>
    </citation>
    <scope>NUCLEOTIDE SEQUENCE [LARGE SCALE GENOMIC DNA]</scope>
    <source>
        <strain evidence="1 2">JCM 31316</strain>
    </source>
</reference>
<dbReference type="SUPFAM" id="SSF50974">
    <property type="entry name" value="Nitrous oxide reductase, N-terminal domain"/>
    <property type="match status" value="1"/>
</dbReference>
<dbReference type="Gene3D" id="2.130.10.10">
    <property type="entry name" value="YVTN repeat-like/Quinoprotein amine dehydrogenase"/>
    <property type="match status" value="2"/>
</dbReference>
<comment type="caution">
    <text evidence="1">The sequence shown here is derived from an EMBL/GenBank/DDBJ whole genome shotgun (WGS) entry which is preliminary data.</text>
</comment>
<keyword evidence="2" id="KW-1185">Reference proteome</keyword>
<dbReference type="PANTHER" id="PTHR47197">
    <property type="entry name" value="PROTEIN NIRF"/>
    <property type="match status" value="1"/>
</dbReference>
<evidence type="ECO:0000313" key="1">
    <source>
        <dbReference type="EMBL" id="MCS0583528.1"/>
    </source>
</evidence>
<dbReference type="EMBL" id="JANUGW010000014">
    <property type="protein sequence ID" value="MCS0583528.1"/>
    <property type="molecule type" value="Genomic_DNA"/>
</dbReference>
<name>A0ABT1ZUD0_9BURK</name>
<organism evidence="1 2">
    <name type="scientific">Massilia pinisoli</name>
    <dbReference type="NCBI Taxonomy" id="1772194"/>
    <lineage>
        <taxon>Bacteria</taxon>
        <taxon>Pseudomonadati</taxon>
        <taxon>Pseudomonadota</taxon>
        <taxon>Betaproteobacteria</taxon>
        <taxon>Burkholderiales</taxon>
        <taxon>Oxalobacteraceae</taxon>
        <taxon>Telluria group</taxon>
        <taxon>Massilia</taxon>
    </lineage>
</organism>
<dbReference type="InterPro" id="IPR015943">
    <property type="entry name" value="WD40/YVTN_repeat-like_dom_sf"/>
</dbReference>
<dbReference type="Proteomes" id="UP001204151">
    <property type="component" value="Unassembled WGS sequence"/>
</dbReference>
<dbReference type="InterPro" id="IPR011045">
    <property type="entry name" value="N2O_reductase_N"/>
</dbReference>